<protein>
    <recommendedName>
        <fullName evidence="3">Nuclear transport factor 2 family protein</fullName>
    </recommendedName>
</protein>
<evidence type="ECO:0000313" key="2">
    <source>
        <dbReference type="Proteomes" id="UP000283644"/>
    </source>
</evidence>
<dbReference type="RefSeq" id="WP_118921869.1">
    <property type="nucleotide sequence ID" value="NZ_QXGH01000009.1"/>
</dbReference>
<proteinExistence type="predicted"/>
<dbReference type="OrthoDB" id="4712899at2"/>
<accession>A0A417Y753</accession>
<keyword evidence="2" id="KW-1185">Reference proteome</keyword>
<evidence type="ECO:0000313" key="1">
    <source>
        <dbReference type="EMBL" id="RHW28530.1"/>
    </source>
</evidence>
<dbReference type="SUPFAM" id="SSF54427">
    <property type="entry name" value="NTF2-like"/>
    <property type="match status" value="1"/>
</dbReference>
<dbReference type="Gene3D" id="3.10.450.50">
    <property type="match status" value="1"/>
</dbReference>
<dbReference type="InterPro" id="IPR032710">
    <property type="entry name" value="NTF2-like_dom_sf"/>
</dbReference>
<dbReference type="AlphaFoldDB" id="A0A417Y753"/>
<evidence type="ECO:0008006" key="3">
    <source>
        <dbReference type="Google" id="ProtNLM"/>
    </source>
</evidence>
<comment type="caution">
    <text evidence="1">The sequence shown here is derived from an EMBL/GenBank/DDBJ whole genome shotgun (WGS) entry which is preliminary data.</text>
</comment>
<name>A0A417Y753_9ACTN</name>
<reference evidence="1 2" key="1">
    <citation type="submission" date="2018-09" db="EMBL/GenBank/DDBJ databases">
        <title>Genome sequencing of Nocardioides immobilis CCTCC AB 2017083 for comparison to Nocardioides silvaticus.</title>
        <authorList>
            <person name="Li C."/>
            <person name="Wang G."/>
        </authorList>
    </citation>
    <scope>NUCLEOTIDE SEQUENCE [LARGE SCALE GENOMIC DNA]</scope>
    <source>
        <strain evidence="1 2">CCTCC AB 2017083</strain>
    </source>
</reference>
<gene>
    <name evidence="1" type="ORF">D0Z08_01265</name>
</gene>
<sequence>MTDIEYAKRWADTRINDLAAHRALYAAPEDFCVETRMVDDHLGDTISTDEEFAEGLAGFSNKDQTNGLGVQQITVTEAFAGNGHVMIHWDWEVTGADTYRGLPVDGRTLTSKGSTFLQFDDNGKIILESTFLNENPLFQQLGLPIITPHYWEEGFDPASLG</sequence>
<dbReference type="Proteomes" id="UP000283644">
    <property type="component" value="Unassembled WGS sequence"/>
</dbReference>
<organism evidence="1 2">
    <name type="scientific">Nocardioides immobilis</name>
    <dbReference type="NCBI Taxonomy" id="2049295"/>
    <lineage>
        <taxon>Bacteria</taxon>
        <taxon>Bacillati</taxon>
        <taxon>Actinomycetota</taxon>
        <taxon>Actinomycetes</taxon>
        <taxon>Propionibacteriales</taxon>
        <taxon>Nocardioidaceae</taxon>
        <taxon>Nocardioides</taxon>
    </lineage>
</organism>
<dbReference type="EMBL" id="QXGH01000009">
    <property type="protein sequence ID" value="RHW28530.1"/>
    <property type="molecule type" value="Genomic_DNA"/>
</dbReference>